<dbReference type="InterPro" id="IPR029010">
    <property type="entry name" value="ThuA-like"/>
</dbReference>
<dbReference type="PANTHER" id="PTHR40469:SF2">
    <property type="entry name" value="GALACTOSE-BINDING DOMAIN-LIKE SUPERFAMILY PROTEIN"/>
    <property type="match status" value="1"/>
</dbReference>
<protein>
    <recommendedName>
        <fullName evidence="4">ThuA-like domain-containing protein</fullName>
    </recommendedName>
</protein>
<keyword evidence="3" id="KW-0732">Signal</keyword>
<feature type="signal peptide" evidence="3">
    <location>
        <begin position="1"/>
        <end position="19"/>
    </location>
</feature>
<reference evidence="5 6" key="1">
    <citation type="submission" date="2014-04" db="EMBL/GenBank/DDBJ databases">
        <authorList>
            <consortium name="DOE Joint Genome Institute"/>
            <person name="Kuo A."/>
            <person name="Zuccaro A."/>
            <person name="Kohler A."/>
            <person name="Nagy L.G."/>
            <person name="Floudas D."/>
            <person name="Copeland A."/>
            <person name="Barry K.W."/>
            <person name="Cichocki N."/>
            <person name="Veneault-Fourrey C."/>
            <person name="LaButti K."/>
            <person name="Lindquist E.A."/>
            <person name="Lipzen A."/>
            <person name="Lundell T."/>
            <person name="Morin E."/>
            <person name="Murat C."/>
            <person name="Sun H."/>
            <person name="Tunlid A."/>
            <person name="Henrissat B."/>
            <person name="Grigoriev I.V."/>
            <person name="Hibbett D.S."/>
            <person name="Martin F."/>
            <person name="Nordberg H.P."/>
            <person name="Cantor M.N."/>
            <person name="Hua S.X."/>
        </authorList>
    </citation>
    <scope>NUCLEOTIDE SEQUENCE [LARGE SCALE GENOMIC DNA]</scope>
    <source>
        <strain evidence="5 6">MAFF 305830</strain>
    </source>
</reference>
<reference evidence="6" key="2">
    <citation type="submission" date="2015-01" db="EMBL/GenBank/DDBJ databases">
        <title>Evolutionary Origins and Diversification of the Mycorrhizal Mutualists.</title>
        <authorList>
            <consortium name="DOE Joint Genome Institute"/>
            <consortium name="Mycorrhizal Genomics Consortium"/>
            <person name="Kohler A."/>
            <person name="Kuo A."/>
            <person name="Nagy L.G."/>
            <person name="Floudas D."/>
            <person name="Copeland A."/>
            <person name="Barry K.W."/>
            <person name="Cichocki N."/>
            <person name="Veneault-Fourrey C."/>
            <person name="LaButti K."/>
            <person name="Lindquist E.A."/>
            <person name="Lipzen A."/>
            <person name="Lundell T."/>
            <person name="Morin E."/>
            <person name="Murat C."/>
            <person name="Riley R."/>
            <person name="Ohm R."/>
            <person name="Sun H."/>
            <person name="Tunlid A."/>
            <person name="Henrissat B."/>
            <person name="Grigoriev I.V."/>
            <person name="Hibbett D.S."/>
            <person name="Martin F."/>
        </authorList>
    </citation>
    <scope>NUCLEOTIDE SEQUENCE [LARGE SCALE GENOMIC DNA]</scope>
    <source>
        <strain evidence="6">MAFF 305830</strain>
    </source>
</reference>
<dbReference type="Gene3D" id="3.40.50.880">
    <property type="match status" value="1"/>
</dbReference>
<keyword evidence="2" id="KW-1133">Transmembrane helix</keyword>
<dbReference type="HOGENOM" id="CLU_057383_0_0_1"/>
<keyword evidence="2" id="KW-0472">Membrane</keyword>
<evidence type="ECO:0000313" key="6">
    <source>
        <dbReference type="Proteomes" id="UP000054097"/>
    </source>
</evidence>
<evidence type="ECO:0000256" key="1">
    <source>
        <dbReference type="SAM" id="MobiDB-lite"/>
    </source>
</evidence>
<dbReference type="AlphaFoldDB" id="A0A0C3A9B1"/>
<dbReference type="SUPFAM" id="SSF52317">
    <property type="entry name" value="Class I glutamine amidotransferase-like"/>
    <property type="match status" value="1"/>
</dbReference>
<feature type="transmembrane region" description="Helical" evidence="2">
    <location>
        <begin position="292"/>
        <end position="311"/>
    </location>
</feature>
<organism evidence="5 6">
    <name type="scientific">Serendipita vermifera MAFF 305830</name>
    <dbReference type="NCBI Taxonomy" id="933852"/>
    <lineage>
        <taxon>Eukaryota</taxon>
        <taxon>Fungi</taxon>
        <taxon>Dikarya</taxon>
        <taxon>Basidiomycota</taxon>
        <taxon>Agaricomycotina</taxon>
        <taxon>Agaricomycetes</taxon>
        <taxon>Sebacinales</taxon>
        <taxon>Serendipitaceae</taxon>
        <taxon>Serendipita</taxon>
    </lineage>
</organism>
<evidence type="ECO:0000313" key="5">
    <source>
        <dbReference type="EMBL" id="KIM21205.1"/>
    </source>
</evidence>
<feature type="domain" description="ThuA-like" evidence="4">
    <location>
        <begin position="24"/>
        <end position="249"/>
    </location>
</feature>
<keyword evidence="6" id="KW-1185">Reference proteome</keyword>
<name>A0A0C3A9B1_SERVB</name>
<evidence type="ECO:0000256" key="2">
    <source>
        <dbReference type="SAM" id="Phobius"/>
    </source>
</evidence>
<dbReference type="OrthoDB" id="3482285at2759"/>
<dbReference type="InterPro" id="IPR029062">
    <property type="entry name" value="Class_I_gatase-like"/>
</dbReference>
<proteinExistence type="predicted"/>
<sequence length="314" mass="33664">MFTLGITLLGLAAASPALAMNVSNVLIYSYTAGFRHDSIPTAVAEMTRRGPDYGINFVNTEDMTMLTDEYFSQFDAMLLLSNTDEVFDAQARVAFQNYLDNGGNVVGVHAATDCMLNFTTMERTLGTQFAYHPEFTNATMIVADPSHPSTAGLPPRWRVQDEIYNFNHDPRALGAVVVLTADETSYVDTGDRSPAQGSPHPIAWYQERLKGSNSTGPVGRSWYTGLGHAAAAWKDDVFMGHIFGGITYVLASNTTRAMNPSATVGSLGPSYTPPPPAPTTTLDSPNSSAVRVLGGLSLIGSILVSSCLLVLHMA</sequence>
<evidence type="ECO:0000259" key="4">
    <source>
        <dbReference type="Pfam" id="PF06283"/>
    </source>
</evidence>
<keyword evidence="2" id="KW-0812">Transmembrane</keyword>
<gene>
    <name evidence="5" type="ORF">M408DRAFT_333623</name>
</gene>
<dbReference type="EMBL" id="KN824390">
    <property type="protein sequence ID" value="KIM21205.1"/>
    <property type="molecule type" value="Genomic_DNA"/>
</dbReference>
<dbReference type="PANTHER" id="PTHR40469">
    <property type="entry name" value="SECRETED GLYCOSYL HYDROLASE"/>
    <property type="match status" value="1"/>
</dbReference>
<dbReference type="Proteomes" id="UP000054097">
    <property type="component" value="Unassembled WGS sequence"/>
</dbReference>
<feature type="chain" id="PRO_5002160733" description="ThuA-like domain-containing protein" evidence="3">
    <location>
        <begin position="20"/>
        <end position="314"/>
    </location>
</feature>
<feature type="region of interest" description="Disordered" evidence="1">
    <location>
        <begin position="264"/>
        <end position="284"/>
    </location>
</feature>
<dbReference type="Pfam" id="PF06283">
    <property type="entry name" value="ThuA"/>
    <property type="match status" value="1"/>
</dbReference>
<evidence type="ECO:0000256" key="3">
    <source>
        <dbReference type="SAM" id="SignalP"/>
    </source>
</evidence>
<accession>A0A0C3A9B1</accession>